<sequence>MFSAQHPHFHKRGTMLINSTLMVIKDKHRDKYLFVTLREYCIKPGFRQCAPSQPTL</sequence>
<proteinExistence type="predicted"/>
<organism evidence="1">
    <name type="scientific">Anguilla anguilla</name>
    <name type="common">European freshwater eel</name>
    <name type="synonym">Muraena anguilla</name>
    <dbReference type="NCBI Taxonomy" id="7936"/>
    <lineage>
        <taxon>Eukaryota</taxon>
        <taxon>Metazoa</taxon>
        <taxon>Chordata</taxon>
        <taxon>Craniata</taxon>
        <taxon>Vertebrata</taxon>
        <taxon>Euteleostomi</taxon>
        <taxon>Actinopterygii</taxon>
        <taxon>Neopterygii</taxon>
        <taxon>Teleostei</taxon>
        <taxon>Anguilliformes</taxon>
        <taxon>Anguillidae</taxon>
        <taxon>Anguilla</taxon>
    </lineage>
</organism>
<name>A0A0E9UHD5_ANGAN</name>
<dbReference type="AlphaFoldDB" id="A0A0E9UHD5"/>
<reference evidence="1" key="2">
    <citation type="journal article" date="2015" name="Fish Shellfish Immunol.">
        <title>Early steps in the European eel (Anguilla anguilla)-Vibrio vulnificus interaction in the gills: Role of the RtxA13 toxin.</title>
        <authorList>
            <person name="Callol A."/>
            <person name="Pajuelo D."/>
            <person name="Ebbesson L."/>
            <person name="Teles M."/>
            <person name="MacKenzie S."/>
            <person name="Amaro C."/>
        </authorList>
    </citation>
    <scope>NUCLEOTIDE SEQUENCE</scope>
</reference>
<accession>A0A0E9UHD5</accession>
<dbReference type="EMBL" id="GBXM01043308">
    <property type="protein sequence ID" value="JAH65269.1"/>
    <property type="molecule type" value="Transcribed_RNA"/>
</dbReference>
<protein>
    <submittedName>
        <fullName evidence="1">Uncharacterized protein</fullName>
    </submittedName>
</protein>
<evidence type="ECO:0000313" key="1">
    <source>
        <dbReference type="EMBL" id="JAH65269.1"/>
    </source>
</evidence>
<reference evidence="1" key="1">
    <citation type="submission" date="2014-11" db="EMBL/GenBank/DDBJ databases">
        <authorList>
            <person name="Amaro Gonzalez C."/>
        </authorList>
    </citation>
    <scope>NUCLEOTIDE SEQUENCE</scope>
</reference>